<protein>
    <submittedName>
        <fullName evidence="1">Uncharacterized protein</fullName>
    </submittedName>
</protein>
<sequence length="73" mass="7915">MAESLNWDDCKNRFVDNGTASHSAWIQAGALSGSIIIISVDFEQSEGHSKDLRWDQGGSQSFNLGVTRNALSS</sequence>
<organism evidence="1 2">
    <name type="scientific">Lasiodiplodia mahajangana</name>
    <dbReference type="NCBI Taxonomy" id="1108764"/>
    <lineage>
        <taxon>Eukaryota</taxon>
        <taxon>Fungi</taxon>
        <taxon>Dikarya</taxon>
        <taxon>Ascomycota</taxon>
        <taxon>Pezizomycotina</taxon>
        <taxon>Dothideomycetes</taxon>
        <taxon>Dothideomycetes incertae sedis</taxon>
        <taxon>Botryosphaeriales</taxon>
        <taxon>Botryosphaeriaceae</taxon>
        <taxon>Lasiodiplodia</taxon>
    </lineage>
</organism>
<gene>
    <name evidence="1" type="ORF">O1611_g6432</name>
</gene>
<dbReference type="Proteomes" id="UP001153332">
    <property type="component" value="Unassembled WGS sequence"/>
</dbReference>
<accession>A0ACC2JI80</accession>
<reference evidence="1" key="1">
    <citation type="submission" date="2022-12" db="EMBL/GenBank/DDBJ databases">
        <title>Genome Sequence of Lasiodiplodia mahajangana.</title>
        <authorList>
            <person name="Buettner E."/>
        </authorList>
    </citation>
    <scope>NUCLEOTIDE SEQUENCE</scope>
    <source>
        <strain evidence="1">VT137</strain>
    </source>
</reference>
<comment type="caution">
    <text evidence="1">The sequence shown here is derived from an EMBL/GenBank/DDBJ whole genome shotgun (WGS) entry which is preliminary data.</text>
</comment>
<evidence type="ECO:0000313" key="1">
    <source>
        <dbReference type="EMBL" id="KAJ8127205.1"/>
    </source>
</evidence>
<proteinExistence type="predicted"/>
<dbReference type="EMBL" id="JAPUUL010001517">
    <property type="protein sequence ID" value="KAJ8127205.1"/>
    <property type="molecule type" value="Genomic_DNA"/>
</dbReference>
<name>A0ACC2JI80_9PEZI</name>
<evidence type="ECO:0000313" key="2">
    <source>
        <dbReference type="Proteomes" id="UP001153332"/>
    </source>
</evidence>
<keyword evidence="2" id="KW-1185">Reference proteome</keyword>